<accession>A0A3P7NKH4</accession>
<organism evidence="10 11">
    <name type="scientific">Dibothriocephalus latus</name>
    <name type="common">Fish tapeworm</name>
    <name type="synonym">Diphyllobothrium latum</name>
    <dbReference type="NCBI Taxonomy" id="60516"/>
    <lineage>
        <taxon>Eukaryota</taxon>
        <taxon>Metazoa</taxon>
        <taxon>Spiralia</taxon>
        <taxon>Lophotrochozoa</taxon>
        <taxon>Platyhelminthes</taxon>
        <taxon>Cestoda</taxon>
        <taxon>Eucestoda</taxon>
        <taxon>Diphyllobothriidea</taxon>
        <taxon>Diphyllobothriidae</taxon>
        <taxon>Dibothriocephalus</taxon>
    </lineage>
</organism>
<dbReference type="InterPro" id="IPR000276">
    <property type="entry name" value="GPCR_Rhodpsn"/>
</dbReference>
<keyword evidence="3 8" id="KW-1133">Transmembrane helix</keyword>
<dbReference type="InterPro" id="IPR050125">
    <property type="entry name" value="GPCR_opsins"/>
</dbReference>
<dbReference type="Gene3D" id="1.20.1070.10">
    <property type="entry name" value="Rhodopsin 7-helix transmembrane proteins"/>
    <property type="match status" value="1"/>
</dbReference>
<evidence type="ECO:0000256" key="7">
    <source>
        <dbReference type="ARBA" id="ARBA00023224"/>
    </source>
</evidence>
<dbReference type="EMBL" id="UYRU01099869">
    <property type="protein sequence ID" value="VDN40900.1"/>
    <property type="molecule type" value="Genomic_DNA"/>
</dbReference>
<dbReference type="GO" id="GO:0004930">
    <property type="term" value="F:G protein-coupled receptor activity"/>
    <property type="evidence" value="ECO:0007669"/>
    <property type="project" value="UniProtKB-KW"/>
</dbReference>
<dbReference type="AlphaFoldDB" id="A0A3P7NKH4"/>
<evidence type="ECO:0000256" key="8">
    <source>
        <dbReference type="SAM" id="Phobius"/>
    </source>
</evidence>
<evidence type="ECO:0000256" key="2">
    <source>
        <dbReference type="ARBA" id="ARBA00022692"/>
    </source>
</evidence>
<dbReference type="InterPro" id="IPR017452">
    <property type="entry name" value="GPCR_Rhodpsn_7TM"/>
</dbReference>
<feature type="domain" description="G-protein coupled receptors family 1 profile" evidence="9">
    <location>
        <begin position="1"/>
        <end position="104"/>
    </location>
</feature>
<evidence type="ECO:0000256" key="1">
    <source>
        <dbReference type="ARBA" id="ARBA00004141"/>
    </source>
</evidence>
<dbReference type="Proteomes" id="UP000281553">
    <property type="component" value="Unassembled WGS sequence"/>
</dbReference>
<name>A0A3P7NKH4_DIBLA</name>
<dbReference type="SUPFAM" id="SSF81321">
    <property type="entry name" value="Family A G protein-coupled receptor-like"/>
    <property type="match status" value="1"/>
</dbReference>
<keyword evidence="11" id="KW-1185">Reference proteome</keyword>
<dbReference type="Pfam" id="PF00001">
    <property type="entry name" value="7tm_1"/>
    <property type="match status" value="1"/>
</dbReference>
<dbReference type="GO" id="GO:0016020">
    <property type="term" value="C:membrane"/>
    <property type="evidence" value="ECO:0007669"/>
    <property type="project" value="UniProtKB-SubCell"/>
</dbReference>
<proteinExistence type="predicted"/>
<keyword evidence="5 8" id="KW-0472">Membrane</keyword>
<feature type="transmembrane region" description="Helical" evidence="8">
    <location>
        <begin position="82"/>
        <end position="101"/>
    </location>
</feature>
<protein>
    <recommendedName>
        <fullName evidence="9">G-protein coupled receptors family 1 profile domain-containing protein</fullName>
    </recommendedName>
</protein>
<gene>
    <name evidence="10" type="ORF">DILT_LOCUS18374</name>
</gene>
<sequence length="104" mass="11775">MISIYRFLTIVKPCQPASNISHRCALLMIAVAWLWSLFCCSPPFYGFGEFLYSQSRYIPDGIQTSCSFDYIADNVEGNVHVAGMYICELLISIGIILFCYIQIV</sequence>
<evidence type="ECO:0000259" key="9">
    <source>
        <dbReference type="PROSITE" id="PS50262"/>
    </source>
</evidence>
<evidence type="ECO:0000313" key="11">
    <source>
        <dbReference type="Proteomes" id="UP000281553"/>
    </source>
</evidence>
<keyword evidence="6" id="KW-0675">Receptor</keyword>
<dbReference type="PROSITE" id="PS50262">
    <property type="entry name" value="G_PROTEIN_RECEP_F1_2"/>
    <property type="match status" value="1"/>
</dbReference>
<evidence type="ECO:0000313" key="10">
    <source>
        <dbReference type="EMBL" id="VDN40900.1"/>
    </source>
</evidence>
<keyword evidence="4" id="KW-0297">G-protein coupled receptor</keyword>
<evidence type="ECO:0000256" key="3">
    <source>
        <dbReference type="ARBA" id="ARBA00022989"/>
    </source>
</evidence>
<evidence type="ECO:0000256" key="5">
    <source>
        <dbReference type="ARBA" id="ARBA00023136"/>
    </source>
</evidence>
<evidence type="ECO:0000256" key="4">
    <source>
        <dbReference type="ARBA" id="ARBA00023040"/>
    </source>
</evidence>
<feature type="transmembrane region" description="Helical" evidence="8">
    <location>
        <begin position="25"/>
        <end position="45"/>
    </location>
</feature>
<keyword evidence="2 8" id="KW-0812">Transmembrane</keyword>
<comment type="subcellular location">
    <subcellularLocation>
        <location evidence="1">Membrane</location>
        <topology evidence="1">Multi-pass membrane protein</topology>
    </subcellularLocation>
</comment>
<reference evidence="10 11" key="1">
    <citation type="submission" date="2018-11" db="EMBL/GenBank/DDBJ databases">
        <authorList>
            <consortium name="Pathogen Informatics"/>
        </authorList>
    </citation>
    <scope>NUCLEOTIDE SEQUENCE [LARGE SCALE GENOMIC DNA]</scope>
</reference>
<keyword evidence="7" id="KW-0807">Transducer</keyword>
<dbReference type="OrthoDB" id="9996086at2759"/>
<evidence type="ECO:0000256" key="6">
    <source>
        <dbReference type="ARBA" id="ARBA00023170"/>
    </source>
</evidence>
<feature type="non-terminal residue" evidence="10">
    <location>
        <position position="104"/>
    </location>
</feature>
<dbReference type="PANTHER" id="PTHR24240">
    <property type="entry name" value="OPSIN"/>
    <property type="match status" value="1"/>
</dbReference>